<feature type="transmembrane region" description="Helical" evidence="8">
    <location>
        <begin position="97"/>
        <end position="122"/>
    </location>
</feature>
<evidence type="ECO:0000313" key="9">
    <source>
        <dbReference type="EMBL" id="AGY56287.1"/>
    </source>
</evidence>
<dbReference type="OrthoDB" id="9792889at2"/>
<dbReference type="KEGG" id="glj:GKIL_0040"/>
<keyword evidence="3" id="KW-0813">Transport</keyword>
<comment type="similarity">
    <text evidence="2">Belongs to the binding-protein-dependent transport system permease family. FecCD subfamily.</text>
</comment>
<dbReference type="InterPro" id="IPR037294">
    <property type="entry name" value="ABC_BtuC-like"/>
</dbReference>
<dbReference type="SUPFAM" id="SSF81345">
    <property type="entry name" value="ABC transporter involved in vitamin B12 uptake, BtuC"/>
    <property type="match status" value="1"/>
</dbReference>
<keyword evidence="7 8" id="KW-0472">Membrane</keyword>
<keyword evidence="5 8" id="KW-0812">Transmembrane</keyword>
<evidence type="ECO:0000256" key="7">
    <source>
        <dbReference type="ARBA" id="ARBA00023136"/>
    </source>
</evidence>
<dbReference type="GO" id="GO:0022857">
    <property type="term" value="F:transmembrane transporter activity"/>
    <property type="evidence" value="ECO:0007669"/>
    <property type="project" value="InterPro"/>
</dbReference>
<sequence>MKKPWRLPAIALWAFPALGLLVLIAILLDLALGTVAIPLQDVLMILTGGVPQKATWATIVLEFRLPRAMAATLAGAALAASGLALQALFANPLAGPFALGISSGASLGVALVVLGSGTGGWFAGLTRLAELGSVAAASLGGAAVLVVLLVVARRLRGVATLLLLGLMSGYVTGALVNLLVYRAAPEQVQTYLVWSAGSFGGVSPAQLSVLVPVVGLGLVALVPLARPLNLLLLGEAQAQALGLRAARLRLGIIAATALLAGGVTAFCGPVAFLDIAVPHLCRGILRTADHRLLLPASILMGALLALIADLVCQLAGGGQGVLPLNTVTALIGAPVVVAVILRTRNRSPLD</sequence>
<evidence type="ECO:0000256" key="8">
    <source>
        <dbReference type="SAM" id="Phobius"/>
    </source>
</evidence>
<evidence type="ECO:0000313" key="10">
    <source>
        <dbReference type="Proteomes" id="UP000017396"/>
    </source>
</evidence>
<reference evidence="9 10" key="1">
    <citation type="journal article" date="2013" name="PLoS ONE">
        <title>Cultivation and Complete Genome Sequencing of Gloeobacter kilaueensis sp. nov., from a Lava Cave in Kilauea Caldera, Hawai'i.</title>
        <authorList>
            <person name="Saw J.H."/>
            <person name="Schatz M."/>
            <person name="Brown M.V."/>
            <person name="Kunkel D.D."/>
            <person name="Foster J.S."/>
            <person name="Shick H."/>
            <person name="Christensen S."/>
            <person name="Hou S."/>
            <person name="Wan X."/>
            <person name="Donachie S.P."/>
        </authorList>
    </citation>
    <scope>NUCLEOTIDE SEQUENCE [LARGE SCALE GENOMIC DNA]</scope>
    <source>
        <strain evidence="10">JS</strain>
    </source>
</reference>
<dbReference type="GO" id="GO:0033214">
    <property type="term" value="P:siderophore-iron import into cell"/>
    <property type="evidence" value="ECO:0007669"/>
    <property type="project" value="TreeGrafter"/>
</dbReference>
<dbReference type="HOGENOM" id="CLU_013016_0_0_3"/>
<feature type="transmembrane region" description="Helical" evidence="8">
    <location>
        <begin position="159"/>
        <end position="184"/>
    </location>
</feature>
<name>U5QBL4_GLOK1</name>
<dbReference type="RefSeq" id="WP_023171273.1">
    <property type="nucleotide sequence ID" value="NC_022600.1"/>
</dbReference>
<evidence type="ECO:0000256" key="2">
    <source>
        <dbReference type="ARBA" id="ARBA00007935"/>
    </source>
</evidence>
<evidence type="ECO:0000256" key="1">
    <source>
        <dbReference type="ARBA" id="ARBA00004651"/>
    </source>
</evidence>
<feature type="transmembrane region" description="Helical" evidence="8">
    <location>
        <begin position="246"/>
        <end position="272"/>
    </location>
</feature>
<dbReference type="GO" id="GO:0005886">
    <property type="term" value="C:plasma membrane"/>
    <property type="evidence" value="ECO:0007669"/>
    <property type="project" value="UniProtKB-SubCell"/>
</dbReference>
<feature type="transmembrane region" description="Helical" evidence="8">
    <location>
        <begin position="292"/>
        <end position="312"/>
    </location>
</feature>
<protein>
    <submittedName>
        <fullName evidence="9">Iron-dicitrate transporter subunit FecD</fullName>
    </submittedName>
</protein>
<evidence type="ECO:0000256" key="3">
    <source>
        <dbReference type="ARBA" id="ARBA00022448"/>
    </source>
</evidence>
<dbReference type="AlphaFoldDB" id="U5QBL4"/>
<dbReference type="PATRIC" id="fig|1183438.3.peg.41"/>
<proteinExistence type="inferred from homology"/>
<evidence type="ECO:0000256" key="6">
    <source>
        <dbReference type="ARBA" id="ARBA00022989"/>
    </source>
</evidence>
<dbReference type="PANTHER" id="PTHR30472:SF41">
    <property type="entry name" value="TRANSPORT SYSTEM PERMEASE PROTEIN"/>
    <property type="match status" value="1"/>
</dbReference>
<organism evidence="9 10">
    <name type="scientific">Gloeobacter kilaueensis (strain ATCC BAA-2537 / CCAP 1431/1 / ULC 316 / JS1)</name>
    <dbReference type="NCBI Taxonomy" id="1183438"/>
    <lineage>
        <taxon>Bacteria</taxon>
        <taxon>Bacillati</taxon>
        <taxon>Cyanobacteriota</taxon>
        <taxon>Cyanophyceae</taxon>
        <taxon>Gloeobacterales</taxon>
        <taxon>Gloeobacteraceae</taxon>
        <taxon>Gloeobacter</taxon>
    </lineage>
</organism>
<keyword evidence="10" id="KW-1185">Reference proteome</keyword>
<dbReference type="Gene3D" id="1.10.3470.10">
    <property type="entry name" value="ABC transporter involved in vitamin B12 uptake, BtuC"/>
    <property type="match status" value="1"/>
</dbReference>
<feature type="transmembrane region" description="Helical" evidence="8">
    <location>
        <begin position="204"/>
        <end position="225"/>
    </location>
</feature>
<keyword evidence="6 8" id="KW-1133">Transmembrane helix</keyword>
<evidence type="ECO:0000256" key="5">
    <source>
        <dbReference type="ARBA" id="ARBA00022692"/>
    </source>
</evidence>
<dbReference type="Proteomes" id="UP000017396">
    <property type="component" value="Chromosome"/>
</dbReference>
<keyword evidence="4" id="KW-1003">Cell membrane</keyword>
<accession>U5QBL4</accession>
<feature type="transmembrane region" description="Helical" evidence="8">
    <location>
        <begin position="68"/>
        <end position="90"/>
    </location>
</feature>
<dbReference type="Pfam" id="PF01032">
    <property type="entry name" value="FecCD"/>
    <property type="match status" value="1"/>
</dbReference>
<dbReference type="InterPro" id="IPR000522">
    <property type="entry name" value="ABC_transptr_permease_BtuC"/>
</dbReference>
<gene>
    <name evidence="9" type="primary">fecD</name>
    <name evidence="9" type="ORF">GKIL_0040</name>
</gene>
<evidence type="ECO:0000256" key="4">
    <source>
        <dbReference type="ARBA" id="ARBA00022475"/>
    </source>
</evidence>
<dbReference type="EMBL" id="CP003587">
    <property type="protein sequence ID" value="AGY56287.1"/>
    <property type="molecule type" value="Genomic_DNA"/>
</dbReference>
<dbReference type="PANTHER" id="PTHR30472">
    <property type="entry name" value="FERRIC ENTEROBACTIN TRANSPORT SYSTEM PERMEASE PROTEIN"/>
    <property type="match status" value="1"/>
</dbReference>
<dbReference type="eggNOG" id="COG0609">
    <property type="taxonomic scope" value="Bacteria"/>
</dbReference>
<dbReference type="STRING" id="1183438.GKIL_0040"/>
<feature type="transmembrane region" description="Helical" evidence="8">
    <location>
        <begin position="134"/>
        <end position="152"/>
    </location>
</feature>
<feature type="transmembrane region" description="Helical" evidence="8">
    <location>
        <begin position="324"/>
        <end position="341"/>
    </location>
</feature>
<comment type="subcellular location">
    <subcellularLocation>
        <location evidence="1">Cell membrane</location>
        <topology evidence="1">Multi-pass membrane protein</topology>
    </subcellularLocation>
</comment>